<organism evidence="1">
    <name type="scientific">Arundo donax</name>
    <name type="common">Giant reed</name>
    <name type="synonym">Donax arundinaceus</name>
    <dbReference type="NCBI Taxonomy" id="35708"/>
    <lineage>
        <taxon>Eukaryota</taxon>
        <taxon>Viridiplantae</taxon>
        <taxon>Streptophyta</taxon>
        <taxon>Embryophyta</taxon>
        <taxon>Tracheophyta</taxon>
        <taxon>Spermatophyta</taxon>
        <taxon>Magnoliopsida</taxon>
        <taxon>Liliopsida</taxon>
        <taxon>Poales</taxon>
        <taxon>Poaceae</taxon>
        <taxon>PACMAD clade</taxon>
        <taxon>Arundinoideae</taxon>
        <taxon>Arundineae</taxon>
        <taxon>Arundo</taxon>
    </lineage>
</organism>
<name>A0A0A9BND5_ARUDO</name>
<protein>
    <submittedName>
        <fullName evidence="1">Uncharacterized protein</fullName>
    </submittedName>
</protein>
<proteinExistence type="predicted"/>
<dbReference type="AlphaFoldDB" id="A0A0A9BND5"/>
<reference evidence="1" key="2">
    <citation type="journal article" date="2015" name="Data Brief">
        <title>Shoot transcriptome of the giant reed, Arundo donax.</title>
        <authorList>
            <person name="Barrero R.A."/>
            <person name="Guerrero F.D."/>
            <person name="Moolhuijzen P."/>
            <person name="Goolsby J.A."/>
            <person name="Tidwell J."/>
            <person name="Bellgard S.E."/>
            <person name="Bellgard M.I."/>
        </authorList>
    </citation>
    <scope>NUCLEOTIDE SEQUENCE</scope>
    <source>
        <tissue evidence="1">Shoot tissue taken approximately 20 cm above the soil surface</tissue>
    </source>
</reference>
<reference evidence="1" key="1">
    <citation type="submission" date="2014-09" db="EMBL/GenBank/DDBJ databases">
        <authorList>
            <person name="Magalhaes I.L.F."/>
            <person name="Oliveira U."/>
            <person name="Santos F.R."/>
            <person name="Vidigal T.H.D.A."/>
            <person name="Brescovit A.D."/>
            <person name="Santos A.J."/>
        </authorList>
    </citation>
    <scope>NUCLEOTIDE SEQUENCE</scope>
    <source>
        <tissue evidence="1">Shoot tissue taken approximately 20 cm above the soil surface</tissue>
    </source>
</reference>
<accession>A0A0A9BND5</accession>
<dbReference type="EMBL" id="GBRH01237113">
    <property type="protein sequence ID" value="JAD60782.1"/>
    <property type="molecule type" value="Transcribed_RNA"/>
</dbReference>
<sequence>MVGCLRRPLLPLWEARIVARSSCGSGPTLPRRHRSTAGQARWPSGCGCRHAPVTALHCGR</sequence>
<evidence type="ECO:0000313" key="1">
    <source>
        <dbReference type="EMBL" id="JAD60782.1"/>
    </source>
</evidence>